<sequence>MTEIWTEGPAETWKPLEITPEGAGVEPTETGLARYLSELGDVEPLLTSAKALVLRGFDVGPDRLDPVLDALLPNRLPYVHGTSPRTKVGRNVYTSTEYPSEFTIAMHSELSYASGWPERLAFYCERPAAEGGATPVVDGALWLSLIDPEIRRAFAGGVRYIQNLHDGFGFGNSWQQTFECEDRDTVEELLRAAGAQWEWREGTGLRIEQTRPATARHPRTGEEVWFNQADQFHPAGLGDTAAAELALILGPDELPQSVFYADGGQIPAAAIQHIQQCGLAAAVDVEWRRGDILLIDNMLVAHGRRPYTGPRRVLVAMSG</sequence>
<dbReference type="InterPro" id="IPR003819">
    <property type="entry name" value="TauD/TfdA-like"/>
</dbReference>
<comment type="caution">
    <text evidence="5">The sequence shown here is derived from an EMBL/GenBank/DDBJ whole genome shotgun (WGS) entry which is preliminary data.</text>
</comment>
<dbReference type="RefSeq" id="WP_212529548.1">
    <property type="nucleotide sequence ID" value="NZ_JAGSOG010000080.1"/>
</dbReference>
<comment type="cofactor">
    <cofactor evidence="1">
        <name>Fe(2+)</name>
        <dbReference type="ChEBI" id="CHEBI:29033"/>
    </cofactor>
</comment>
<proteinExistence type="predicted"/>
<keyword evidence="5" id="KW-0223">Dioxygenase</keyword>
<organism evidence="5 6">
    <name type="scientific">Actinospica durhamensis</name>
    <dbReference type="NCBI Taxonomy" id="1508375"/>
    <lineage>
        <taxon>Bacteria</taxon>
        <taxon>Bacillati</taxon>
        <taxon>Actinomycetota</taxon>
        <taxon>Actinomycetes</taxon>
        <taxon>Catenulisporales</taxon>
        <taxon>Actinospicaceae</taxon>
        <taxon>Actinospica</taxon>
    </lineage>
</organism>
<dbReference type="InterPro" id="IPR050411">
    <property type="entry name" value="AlphaKG_dependent_hydroxylases"/>
</dbReference>
<feature type="domain" description="TauD/TfdA-like" evidence="4">
    <location>
        <begin position="41"/>
        <end position="315"/>
    </location>
</feature>
<dbReference type="SUPFAM" id="SSF51197">
    <property type="entry name" value="Clavaminate synthase-like"/>
    <property type="match status" value="1"/>
</dbReference>
<dbReference type="Proteomes" id="UP000675781">
    <property type="component" value="Unassembled WGS sequence"/>
</dbReference>
<dbReference type="PANTHER" id="PTHR10696:SF21">
    <property type="entry name" value="TAUD_TFDA-LIKE DOMAIN-CONTAINING PROTEIN"/>
    <property type="match status" value="1"/>
</dbReference>
<dbReference type="GO" id="GO:0051213">
    <property type="term" value="F:dioxygenase activity"/>
    <property type="evidence" value="ECO:0007669"/>
    <property type="project" value="UniProtKB-KW"/>
</dbReference>
<keyword evidence="3" id="KW-0408">Iron</keyword>
<protein>
    <submittedName>
        <fullName evidence="5">TauD/TfdA family dioxygenase</fullName>
    </submittedName>
</protein>
<evidence type="ECO:0000256" key="1">
    <source>
        <dbReference type="ARBA" id="ARBA00001954"/>
    </source>
</evidence>
<keyword evidence="6" id="KW-1185">Reference proteome</keyword>
<dbReference type="PANTHER" id="PTHR10696">
    <property type="entry name" value="GAMMA-BUTYROBETAINE HYDROXYLASE-RELATED"/>
    <property type="match status" value="1"/>
</dbReference>
<dbReference type="AlphaFoldDB" id="A0A941ISM1"/>
<dbReference type="EMBL" id="JAGSOG010000080">
    <property type="protein sequence ID" value="MBR7835033.1"/>
    <property type="molecule type" value="Genomic_DNA"/>
</dbReference>
<name>A0A941ISM1_9ACTN</name>
<dbReference type="InterPro" id="IPR042098">
    <property type="entry name" value="TauD-like_sf"/>
</dbReference>
<evidence type="ECO:0000313" key="5">
    <source>
        <dbReference type="EMBL" id="MBR7835033.1"/>
    </source>
</evidence>
<evidence type="ECO:0000313" key="6">
    <source>
        <dbReference type="Proteomes" id="UP000675781"/>
    </source>
</evidence>
<accession>A0A941ISM1</accession>
<evidence type="ECO:0000256" key="3">
    <source>
        <dbReference type="ARBA" id="ARBA00023004"/>
    </source>
</evidence>
<evidence type="ECO:0000256" key="2">
    <source>
        <dbReference type="ARBA" id="ARBA00023002"/>
    </source>
</evidence>
<gene>
    <name evidence="5" type="ORF">KDL01_17290</name>
</gene>
<keyword evidence="2" id="KW-0560">Oxidoreductase</keyword>
<reference evidence="5" key="1">
    <citation type="submission" date="2021-04" db="EMBL/GenBank/DDBJ databases">
        <title>Genome based classification of Actinospica acidithermotolerans sp. nov., an actinobacterium isolated from an Indonesian hot spring.</title>
        <authorList>
            <person name="Kusuma A.B."/>
            <person name="Putra K.E."/>
            <person name="Nafisah S."/>
            <person name="Loh J."/>
            <person name="Nouioui I."/>
            <person name="Goodfellow M."/>
        </authorList>
    </citation>
    <scope>NUCLEOTIDE SEQUENCE</scope>
    <source>
        <strain evidence="5">CSCA 57</strain>
    </source>
</reference>
<dbReference type="Gene3D" id="3.60.130.10">
    <property type="entry name" value="Clavaminate synthase-like"/>
    <property type="match status" value="1"/>
</dbReference>
<evidence type="ECO:0000259" key="4">
    <source>
        <dbReference type="Pfam" id="PF02668"/>
    </source>
</evidence>
<dbReference type="Pfam" id="PF02668">
    <property type="entry name" value="TauD"/>
    <property type="match status" value="1"/>
</dbReference>